<dbReference type="InterPro" id="IPR001611">
    <property type="entry name" value="Leu-rich_rpt"/>
</dbReference>
<dbReference type="InterPro" id="IPR014338">
    <property type="entry name" value="CHP02996_rpt-companion-dom"/>
</dbReference>
<dbReference type="InterPro" id="IPR027038">
    <property type="entry name" value="RanGap"/>
</dbReference>
<dbReference type="PANTHER" id="PTHR24113:SF15">
    <property type="entry name" value="NACHT DOMAIN-CONTAINING PROTEIN"/>
    <property type="match status" value="1"/>
</dbReference>
<dbReference type="NCBIfam" id="TIGR02996">
    <property type="entry name" value="rpt_mate_G_obs"/>
    <property type="match status" value="1"/>
</dbReference>
<proteinExistence type="predicted"/>
<dbReference type="SUPFAM" id="SSF52047">
    <property type="entry name" value="RNI-like"/>
    <property type="match status" value="1"/>
</dbReference>
<dbReference type="InParanoid" id="A0A6C2YNZ0"/>
<dbReference type="PANTHER" id="PTHR24113">
    <property type="entry name" value="RAN GTPASE-ACTIVATING PROTEIN 1"/>
    <property type="match status" value="1"/>
</dbReference>
<dbReference type="InterPro" id="IPR032675">
    <property type="entry name" value="LRR_dom_sf"/>
</dbReference>
<dbReference type="Gene3D" id="3.80.10.10">
    <property type="entry name" value="Ribonuclease Inhibitor"/>
    <property type="match status" value="3"/>
</dbReference>
<accession>A0A6C2YNZ0</accession>
<dbReference type="KEGG" id="tim:GMBLW1_09490"/>
<keyword evidence="2" id="KW-1185">Reference proteome</keyword>
<gene>
    <name evidence="1" type="ORF">GMBLW1_09490</name>
</gene>
<dbReference type="GO" id="GO:0006913">
    <property type="term" value="P:nucleocytoplasmic transport"/>
    <property type="evidence" value="ECO:0007669"/>
    <property type="project" value="TreeGrafter"/>
</dbReference>
<protein>
    <recommendedName>
        <fullName evidence="3">Repeat-companion domain protein</fullName>
    </recommendedName>
</protein>
<dbReference type="RefSeq" id="WP_162658125.1">
    <property type="nucleotide sequence ID" value="NZ_LR593887.1"/>
</dbReference>
<evidence type="ECO:0008006" key="3">
    <source>
        <dbReference type="Google" id="ProtNLM"/>
    </source>
</evidence>
<dbReference type="EMBL" id="LR593887">
    <property type="protein sequence ID" value="VTS03120.1"/>
    <property type="molecule type" value="Genomic_DNA"/>
</dbReference>
<evidence type="ECO:0000313" key="1">
    <source>
        <dbReference type="EMBL" id="VIP03011.1"/>
    </source>
</evidence>
<dbReference type="GO" id="GO:0005829">
    <property type="term" value="C:cytosol"/>
    <property type="evidence" value="ECO:0007669"/>
    <property type="project" value="TreeGrafter"/>
</dbReference>
<dbReference type="GO" id="GO:0031267">
    <property type="term" value="F:small GTPase binding"/>
    <property type="evidence" value="ECO:0007669"/>
    <property type="project" value="TreeGrafter"/>
</dbReference>
<dbReference type="GO" id="GO:0005096">
    <property type="term" value="F:GTPase activator activity"/>
    <property type="evidence" value="ECO:0007669"/>
    <property type="project" value="InterPro"/>
</dbReference>
<dbReference type="SMART" id="SM00368">
    <property type="entry name" value="LRR_RI"/>
    <property type="match status" value="5"/>
</dbReference>
<dbReference type="AlphaFoldDB" id="A0A6C2YNZ0"/>
<reference evidence="1" key="1">
    <citation type="submission" date="2019-04" db="EMBL/GenBank/DDBJ databases">
        <authorList>
            <consortium name="Science for Life Laboratories"/>
        </authorList>
    </citation>
    <scope>NUCLEOTIDE SEQUENCE</scope>
    <source>
        <strain evidence="1">MBLW1</strain>
    </source>
</reference>
<dbReference type="EMBL" id="LR586016">
    <property type="protein sequence ID" value="VIP03011.1"/>
    <property type="molecule type" value="Genomic_DNA"/>
</dbReference>
<organism evidence="1">
    <name type="scientific">Tuwongella immobilis</name>
    <dbReference type="NCBI Taxonomy" id="692036"/>
    <lineage>
        <taxon>Bacteria</taxon>
        <taxon>Pseudomonadati</taxon>
        <taxon>Planctomycetota</taxon>
        <taxon>Planctomycetia</taxon>
        <taxon>Gemmatales</taxon>
        <taxon>Gemmataceae</taxon>
        <taxon>Tuwongella</taxon>
    </lineage>
</organism>
<sequence>MNSHENVYAQIRENPADDDLRWIFADWLVDHGNSPDADARAEFIRVQMGLHTIRWNADCERELRAEELRLLNQFGEAWFRRAVRDAIPESQQAAFTKAILGYRFHRGLIDCVTVTVPDFLRYRHELFRAFPLTQLRFRLGTSDREQLKALFICEQLRQIQSLEFEPARYSEPGLGHSGLRILLESEQLTQLKHLHFEKQNLTNRCMEDLIAWPGLAELHSLEVSHHRETTEEHPGLDGEAIAALIRSGRLRNLRMLKLDQTALGSAGIDAFGLPNCLDSLTVLSLERCKLGSHGAQILAASAGLPSLTQLDLRGNQIGIRGAQALAASSTLHQLRRIDLSSNRLTDAGLVAISQSPHVTQLRSLLLRKNYLGDAAATALAHTESPLSHLHTLDLRQNDVGFAGAEVIAQRRLAQLPKLSMLDLRENPIPPQDRHRLRASLGRKVARL</sequence>
<dbReference type="GO" id="GO:0048471">
    <property type="term" value="C:perinuclear region of cytoplasm"/>
    <property type="evidence" value="ECO:0007669"/>
    <property type="project" value="TreeGrafter"/>
</dbReference>
<dbReference type="Pfam" id="PF13516">
    <property type="entry name" value="LRR_6"/>
    <property type="match status" value="3"/>
</dbReference>
<name>A0A6C2YNZ0_9BACT</name>
<evidence type="ECO:0000313" key="2">
    <source>
        <dbReference type="Proteomes" id="UP000464378"/>
    </source>
</evidence>
<dbReference type="Proteomes" id="UP000464378">
    <property type="component" value="Chromosome"/>
</dbReference>